<dbReference type="PANTHER" id="PTHR38045:SF1">
    <property type="entry name" value="HEPARINASE II_III-LIKE PROTEIN"/>
    <property type="match status" value="1"/>
</dbReference>
<dbReference type="InterPro" id="IPR012480">
    <property type="entry name" value="Hepar_II_III_C"/>
</dbReference>
<comment type="subcellular location">
    <subcellularLocation>
        <location evidence="1">Cell envelope</location>
    </subcellularLocation>
</comment>
<protein>
    <submittedName>
        <fullName evidence="4">Heparinase</fullName>
    </submittedName>
</protein>
<evidence type="ECO:0000313" key="5">
    <source>
        <dbReference type="Proteomes" id="UP000249873"/>
    </source>
</evidence>
<evidence type="ECO:0000313" key="4">
    <source>
        <dbReference type="EMBL" id="AWW00294.1"/>
    </source>
</evidence>
<sequence length="620" mass="70473">MKANSLLKLSLFALFTFVSLLSFGQQLPEKIMAHPRILFLEGQEDVIKKSIQNSPIKQKVNLALIKEANDIIGLPPLERIQTGRRLLSVSREYLRRVLFLGYAYRLNQDEKYLKRMEQEMLNVANFSNWNPSHFLDVAEMTTAMAIAYDWFYQGLSQNTKAKIKTAIIELGINPSYDTKNTMFLTAHHNWNQVCNAGMAFGALAIYDEEPELAKKTIERAIESIKLPMTQYAPDGAYPEGYAYWGYGTTFNVLFIDAMMKAFQSDFGLNQLPGFDKTAAYLMHMIGPSKNSFNYSDCSDNIRVNPAMFWFAELNQDPSLLFWEKELLKTDLNGNMHRRFTPLMMIWGASLVLDKELIPKEKIWAGSGDTPVALMRSSWDGNGIFIGLKAGSPHVNHAHMDIGSFVMDAMGERWAIDFGASSYNLLESQGIQIWGREQDSQRWDVFRYNNLAHSTLSFNNQFQKVYGFADIDKIIDTETVKGAMTDISAIYKTQVKSSKRAVAIIDNSYVVVTDQLVNNQEAKTLQWRMPTNAKVKSINDSEIVLSQNGKTLRLKLLSQQKVKMRTWSTKSPNSYDEANPNSIIVGFEMELEAKAEEAIQVALIPENNKAEVKPTDWKVFE</sequence>
<dbReference type="GO" id="GO:0030313">
    <property type="term" value="C:cell envelope"/>
    <property type="evidence" value="ECO:0007669"/>
    <property type="project" value="UniProtKB-SubCell"/>
</dbReference>
<proteinExistence type="predicted"/>
<dbReference type="Proteomes" id="UP000249873">
    <property type="component" value="Chromosome"/>
</dbReference>
<name>A0A2Z4GHL0_9BACT</name>
<dbReference type="GO" id="GO:0016829">
    <property type="term" value="F:lyase activity"/>
    <property type="evidence" value="ECO:0007669"/>
    <property type="project" value="InterPro"/>
</dbReference>
<dbReference type="KEGG" id="als:DJ013_19800"/>
<dbReference type="EMBL" id="CP029480">
    <property type="protein sequence ID" value="AWW00294.1"/>
    <property type="molecule type" value="Genomic_DNA"/>
</dbReference>
<reference evidence="4 5" key="1">
    <citation type="submission" date="2018-05" db="EMBL/GenBank/DDBJ databases">
        <title>Complete genome sequence of Arcticibacterium luteifluviistationis SM1504T, a cytophagaceae bacterium isolated from Arctic surface seawater.</title>
        <authorList>
            <person name="Li Y."/>
            <person name="Qin Q.-L."/>
        </authorList>
    </citation>
    <scope>NUCLEOTIDE SEQUENCE [LARGE SCALE GENOMIC DNA]</scope>
    <source>
        <strain evidence="4 5">SM1504</strain>
    </source>
</reference>
<dbReference type="InterPro" id="IPR032518">
    <property type="entry name" value="HepII_N"/>
</dbReference>
<dbReference type="Gene3D" id="1.50.10.100">
    <property type="entry name" value="Chondroitin AC/alginate lyase"/>
    <property type="match status" value="1"/>
</dbReference>
<evidence type="ECO:0000256" key="1">
    <source>
        <dbReference type="ARBA" id="ARBA00004196"/>
    </source>
</evidence>
<dbReference type="InterPro" id="IPR008929">
    <property type="entry name" value="Chondroitin_lyas"/>
</dbReference>
<dbReference type="Gene3D" id="2.70.98.70">
    <property type="match status" value="1"/>
</dbReference>
<evidence type="ECO:0000259" key="2">
    <source>
        <dbReference type="Pfam" id="PF07940"/>
    </source>
</evidence>
<feature type="domain" description="Heparinase II/III-like C-terminal" evidence="2">
    <location>
        <begin position="383"/>
        <end position="555"/>
    </location>
</feature>
<keyword evidence="5" id="KW-1185">Reference proteome</keyword>
<feature type="domain" description="Heparinase II N-terminal" evidence="3">
    <location>
        <begin position="97"/>
        <end position="312"/>
    </location>
</feature>
<dbReference type="AlphaFoldDB" id="A0A2Z4GHL0"/>
<dbReference type="RefSeq" id="WP_111373661.1">
    <property type="nucleotide sequence ID" value="NZ_CP029480.1"/>
</dbReference>
<dbReference type="Pfam" id="PF16332">
    <property type="entry name" value="DUF4962"/>
    <property type="match status" value="1"/>
</dbReference>
<gene>
    <name evidence="4" type="ORF">DJ013_19800</name>
</gene>
<dbReference type="PANTHER" id="PTHR38045">
    <property type="entry name" value="CHROMOSOME 1, WHOLE GENOME SHOTGUN SEQUENCE"/>
    <property type="match status" value="1"/>
</dbReference>
<evidence type="ECO:0000259" key="3">
    <source>
        <dbReference type="Pfam" id="PF16332"/>
    </source>
</evidence>
<accession>A0A2Z4GHL0</accession>
<organism evidence="4 5">
    <name type="scientific">Arcticibacterium luteifluviistationis</name>
    <dbReference type="NCBI Taxonomy" id="1784714"/>
    <lineage>
        <taxon>Bacteria</taxon>
        <taxon>Pseudomonadati</taxon>
        <taxon>Bacteroidota</taxon>
        <taxon>Cytophagia</taxon>
        <taxon>Cytophagales</taxon>
        <taxon>Leadbetterellaceae</taxon>
        <taxon>Arcticibacterium</taxon>
    </lineage>
</organism>
<dbReference type="SUPFAM" id="SSF48230">
    <property type="entry name" value="Chondroitin AC/alginate lyase"/>
    <property type="match status" value="1"/>
</dbReference>
<dbReference type="OrthoDB" id="175534at2"/>
<dbReference type="Pfam" id="PF07940">
    <property type="entry name" value="Hepar_II_III_C"/>
    <property type="match status" value="1"/>
</dbReference>